<accession>A0A8H8DF71</accession>
<evidence type="ECO:0000313" key="2">
    <source>
        <dbReference type="EMBL" id="KAG5455931.1"/>
    </source>
</evidence>
<organism evidence="2 3">
    <name type="scientific">Olpidium bornovanus</name>
    <dbReference type="NCBI Taxonomy" id="278681"/>
    <lineage>
        <taxon>Eukaryota</taxon>
        <taxon>Fungi</taxon>
        <taxon>Fungi incertae sedis</taxon>
        <taxon>Olpidiomycota</taxon>
        <taxon>Olpidiomycotina</taxon>
        <taxon>Olpidiomycetes</taxon>
        <taxon>Olpidiales</taxon>
        <taxon>Olpidiaceae</taxon>
        <taxon>Olpidium</taxon>
    </lineage>
</organism>
<gene>
    <name evidence="2" type="ORF">BJ554DRAFT_4477</name>
</gene>
<evidence type="ECO:0000256" key="1">
    <source>
        <dbReference type="SAM" id="MobiDB-lite"/>
    </source>
</evidence>
<feature type="compositionally biased region" description="Acidic residues" evidence="1">
    <location>
        <begin position="89"/>
        <end position="98"/>
    </location>
</feature>
<comment type="caution">
    <text evidence="2">The sequence shown here is derived from an EMBL/GenBank/DDBJ whole genome shotgun (WGS) entry which is preliminary data.</text>
</comment>
<dbReference type="EMBL" id="JAEFCI010012549">
    <property type="protein sequence ID" value="KAG5455931.1"/>
    <property type="molecule type" value="Genomic_DNA"/>
</dbReference>
<protein>
    <submittedName>
        <fullName evidence="2">Uncharacterized protein</fullName>
    </submittedName>
</protein>
<dbReference type="OrthoDB" id="8033832at2759"/>
<dbReference type="AlphaFoldDB" id="A0A8H8DF71"/>
<dbReference type="PANTHER" id="PTHR10351">
    <property type="entry name" value="TRANSCRIPTION FACTOR BTF3 FAMILY MEMBER"/>
    <property type="match status" value="1"/>
</dbReference>
<dbReference type="InterPro" id="IPR039370">
    <property type="entry name" value="BTF3"/>
</dbReference>
<name>A0A8H8DF71_9FUNG</name>
<evidence type="ECO:0000313" key="3">
    <source>
        <dbReference type="Proteomes" id="UP000673691"/>
    </source>
</evidence>
<keyword evidence="3" id="KW-1185">Reference proteome</keyword>
<dbReference type="Proteomes" id="UP000673691">
    <property type="component" value="Unassembled WGS sequence"/>
</dbReference>
<proteinExistence type="predicted"/>
<sequence length="104" mass="11232">MDSSRRGYVAVINCHFRSTGLATRPFRSLCSPRFDATLAAVSRAELTELVPGILNQLGPDSLASLRKIAETYQQASQVAGVRRVGGAAVDDDDEEVPELVDQNL</sequence>
<feature type="region of interest" description="Disordered" evidence="1">
    <location>
        <begin position="82"/>
        <end position="104"/>
    </location>
</feature>
<reference evidence="2 3" key="1">
    <citation type="journal article" name="Sci. Rep.">
        <title>Genome-scale phylogenetic analyses confirm Olpidium as the closest living zoosporic fungus to the non-flagellated, terrestrial fungi.</title>
        <authorList>
            <person name="Chang Y."/>
            <person name="Rochon D."/>
            <person name="Sekimoto S."/>
            <person name="Wang Y."/>
            <person name="Chovatia M."/>
            <person name="Sandor L."/>
            <person name="Salamov A."/>
            <person name="Grigoriev I.V."/>
            <person name="Stajich J.E."/>
            <person name="Spatafora J.W."/>
        </authorList>
    </citation>
    <scope>NUCLEOTIDE SEQUENCE [LARGE SCALE GENOMIC DNA]</scope>
    <source>
        <strain evidence="2">S191</strain>
    </source>
</reference>